<feature type="domain" description="FAD-binding PCMH-type" evidence="5">
    <location>
        <begin position="547"/>
        <end position="727"/>
    </location>
</feature>
<dbReference type="InterPro" id="IPR050416">
    <property type="entry name" value="FAD-linked_Oxidoreductase"/>
</dbReference>
<name>A0A409VZZ7_9AGAR</name>
<evidence type="ECO:0000256" key="3">
    <source>
        <dbReference type="ARBA" id="ARBA00022827"/>
    </source>
</evidence>
<dbReference type="GO" id="GO:0016491">
    <property type="term" value="F:oxidoreductase activity"/>
    <property type="evidence" value="ECO:0007669"/>
    <property type="project" value="UniProtKB-KW"/>
</dbReference>
<dbReference type="Proteomes" id="UP000284706">
    <property type="component" value="Unassembled WGS sequence"/>
</dbReference>
<dbReference type="InterPro" id="IPR012951">
    <property type="entry name" value="BBE"/>
</dbReference>
<dbReference type="PROSITE" id="PS51387">
    <property type="entry name" value="FAD_PCMH"/>
    <property type="match status" value="3"/>
</dbReference>
<sequence length="1550" mass="170914">MDTTDNVVKGVAATTAAENPSASKIDPIEEHALQEFLNLLPKSLNVSRPGEAQYEEDIVHWATSSTYKGVCTFRPDTADDISLFFKTLDKVPNALGSFGVKSGGHSGNPGFSSSPGGLICMKNFDQVEYDATTKTAVIGAGQIWDHVYEELAKHDVSVLGARVTHIGVAGFLLGGGYSWQTNQYGLAVDSVIAYELVKPDGTIINVTKASDPDLFFALKGGGNNFGIVTKFTMKTFPLGQVWGGAFLIMENPDEPQKAEQIKKLYTAVQTFIDKVIDPKAAILISLGTVPGPDDSSPKLLNIQAFYDGPSPPPGIFDIFQEIAPSETSSNWKTRDYPDLIKSTMSYDVSKNYRGSFDTVALARYTPKLLQTIWDENECWAKELPYQKTSRILLSYSIEPFLPDILSHGSPTAYPPDRKIAFSPFPIYMSWDPAKPEKDVELVKAMKVISRRIQEAAEREGIEVGPKYPNYAIAGTPLEEMYGSNVERLRKTKARIDPKNVMGRAGGMKLDPAEEKALQDFLNSLPNSLNVSRPGQPQYEEDIYHWAITSTYKGVCTFRPDTADDISFFFKTLDKVPKPLNFFGVKSGGHTGNPGFSSSPGGLICMKNFNQVEYDAKTKTAVIGAGQVWDHVYEELAKHNVCVLGARVTHIGVAGFLLGGGYSWQTNQYGLAMDNVVAFELVKPDGTIVNVTEASDPDLFFAMKSISYKGGGNNFGIVTKFTMKTFPLGQVWGGPILIMEDPDEPERAEQIKKLFTAVQTFIDKVTDPKAAILVSLGTLPGPEDGPETLKLINFLAFYDGPSPPAGIFDVFKEIAPSETSYNWKTRDYPDFVKNAMVYDASKGYRGSFDTVALARYTPNLLQAIWNENEYWGKELSYKKTSRFLITYSVEPFLPTILTHGPPTAYPPDRKTAFSPFPIYMSWDPEKPEKDAELLKAMKMMSKRLQEAAEKEGIEVGPKYPNYAISGTPLEEMYGQNIERLKKTKARIDPKNIMGHAGGTGTVQEALAKQVVEKPENVSPEQSQGVSVEQQAATRASIANTFLVANAAVNDATPQPATELKDFASQLPKTSNISNPGDDQYTQDIYHWATSSTQPSICTVQPGTAEDVSSILKFIDQYRKPDGSRIEFGVKSGGHTGNPGFSSTSGILISMSRFNQVTYQPETQTAVIGAGQIWDHVYEQLAEHNVNVLGARVTHIGVAGFILGGGYSWKTNQYGLAIDNVTAFELVKPDGTIVNVTEASDPDLFFGLRLPVLTSGKREAETISRRHEQSDTRQGIVTNFTLKTFPQSNVWGGPLLLMNLFNNDDVEEQMKKLFFAAQTFIDTVTDPKAALLVSLGTLSHWIKNVKIINVIAFYDGPSPPAGTFDMFQQIAPDETAENWKERSFLDLVQSGMDYDQSSNYRGTFHTVGLSKYTPELLEKIWQRNDYWHSNTSDSRYLLTYSVEPFLPDILSKGAASAYPPDRSVAYSPFPIYVSWEDAEFDTQLHEFAKKATKEIEDAAAEHGIATGARYSNYAITGTPLEEIYGKNVERLKQIKASVDPKNIMGQAGGFKF</sequence>
<dbReference type="SUPFAM" id="SSF56176">
    <property type="entry name" value="FAD-binding/transporter-associated domain-like"/>
    <property type="match status" value="3"/>
</dbReference>
<dbReference type="STRING" id="231916.A0A409VZZ7"/>
<evidence type="ECO:0000313" key="7">
    <source>
        <dbReference type="Proteomes" id="UP000284706"/>
    </source>
</evidence>
<evidence type="ECO:0000256" key="1">
    <source>
        <dbReference type="ARBA" id="ARBA00005466"/>
    </source>
</evidence>
<dbReference type="PANTHER" id="PTHR42973:SF13">
    <property type="entry name" value="FAD-BINDING PCMH-TYPE DOMAIN-CONTAINING PROTEIN"/>
    <property type="match status" value="1"/>
</dbReference>
<comment type="caution">
    <text evidence="6">The sequence shown here is derived from an EMBL/GenBank/DDBJ whole genome shotgun (WGS) entry which is preliminary data.</text>
</comment>
<keyword evidence="7" id="KW-1185">Reference proteome</keyword>
<gene>
    <name evidence="6" type="ORF">CVT26_007734</name>
</gene>
<dbReference type="PANTHER" id="PTHR42973">
    <property type="entry name" value="BINDING OXIDOREDUCTASE, PUTATIVE (AFU_ORTHOLOGUE AFUA_1G17690)-RELATED"/>
    <property type="match status" value="1"/>
</dbReference>
<evidence type="ECO:0000313" key="6">
    <source>
        <dbReference type="EMBL" id="PPQ71820.1"/>
    </source>
</evidence>
<dbReference type="Gene3D" id="3.30.465.10">
    <property type="match status" value="3"/>
</dbReference>
<dbReference type="Pfam" id="PF01565">
    <property type="entry name" value="FAD_binding_4"/>
    <property type="match status" value="3"/>
</dbReference>
<comment type="similarity">
    <text evidence="1">Belongs to the oxygen-dependent FAD-linked oxidoreductase family.</text>
</comment>
<accession>A0A409VZZ7</accession>
<organism evidence="6 7">
    <name type="scientific">Gymnopilus dilepis</name>
    <dbReference type="NCBI Taxonomy" id="231916"/>
    <lineage>
        <taxon>Eukaryota</taxon>
        <taxon>Fungi</taxon>
        <taxon>Dikarya</taxon>
        <taxon>Basidiomycota</taxon>
        <taxon>Agaricomycotina</taxon>
        <taxon>Agaricomycetes</taxon>
        <taxon>Agaricomycetidae</taxon>
        <taxon>Agaricales</taxon>
        <taxon>Agaricineae</taxon>
        <taxon>Hymenogastraceae</taxon>
        <taxon>Gymnopilus</taxon>
    </lineage>
</organism>
<protein>
    <recommendedName>
        <fullName evidence="5">FAD-binding PCMH-type domain-containing protein</fullName>
    </recommendedName>
</protein>
<dbReference type="InterPro" id="IPR006094">
    <property type="entry name" value="Oxid_FAD_bind_N"/>
</dbReference>
<dbReference type="InterPro" id="IPR016166">
    <property type="entry name" value="FAD-bd_PCMH"/>
</dbReference>
<dbReference type="Pfam" id="PF08031">
    <property type="entry name" value="BBE"/>
    <property type="match status" value="3"/>
</dbReference>
<evidence type="ECO:0000256" key="2">
    <source>
        <dbReference type="ARBA" id="ARBA00022630"/>
    </source>
</evidence>
<reference evidence="6 7" key="1">
    <citation type="journal article" date="2018" name="Evol. Lett.">
        <title>Horizontal gene cluster transfer increased hallucinogenic mushroom diversity.</title>
        <authorList>
            <person name="Reynolds H.T."/>
            <person name="Vijayakumar V."/>
            <person name="Gluck-Thaler E."/>
            <person name="Korotkin H.B."/>
            <person name="Matheny P.B."/>
            <person name="Slot J.C."/>
        </authorList>
    </citation>
    <scope>NUCLEOTIDE SEQUENCE [LARGE SCALE GENOMIC DNA]</scope>
    <source>
        <strain evidence="6 7">SRW20</strain>
    </source>
</reference>
<evidence type="ECO:0000259" key="5">
    <source>
        <dbReference type="PROSITE" id="PS51387"/>
    </source>
</evidence>
<dbReference type="InParanoid" id="A0A409VZZ7"/>
<feature type="domain" description="FAD-binding PCMH-type" evidence="5">
    <location>
        <begin position="1090"/>
        <end position="1285"/>
    </location>
</feature>
<dbReference type="EMBL" id="NHYE01005486">
    <property type="protein sequence ID" value="PPQ71820.1"/>
    <property type="molecule type" value="Genomic_DNA"/>
</dbReference>
<dbReference type="GO" id="GO:0071949">
    <property type="term" value="F:FAD binding"/>
    <property type="evidence" value="ECO:0007669"/>
    <property type="project" value="InterPro"/>
</dbReference>
<feature type="domain" description="FAD-binding PCMH-type" evidence="5">
    <location>
        <begin position="65"/>
        <end position="238"/>
    </location>
</feature>
<dbReference type="InterPro" id="IPR036318">
    <property type="entry name" value="FAD-bd_PCMH-like_sf"/>
</dbReference>
<dbReference type="OrthoDB" id="2151789at2759"/>
<keyword evidence="2" id="KW-0285">Flavoprotein</keyword>
<keyword evidence="4" id="KW-0560">Oxidoreductase</keyword>
<keyword evidence="3" id="KW-0274">FAD</keyword>
<proteinExistence type="inferred from homology"/>
<evidence type="ECO:0000256" key="4">
    <source>
        <dbReference type="ARBA" id="ARBA00023002"/>
    </source>
</evidence>
<dbReference type="InterPro" id="IPR016169">
    <property type="entry name" value="FAD-bd_PCMH_sub2"/>
</dbReference>